<reference evidence="4 5" key="1">
    <citation type="submission" date="2019-08" db="EMBL/GenBank/DDBJ databases">
        <title>Parahaliea maris sp. nov., isolated from the surface seawater.</title>
        <authorList>
            <person name="Liu Y."/>
        </authorList>
    </citation>
    <scope>NUCLEOTIDE SEQUENCE [LARGE SCALE GENOMIC DNA]</scope>
    <source>
        <strain evidence="4 5">S2-26</strain>
    </source>
</reference>
<dbReference type="EMBL" id="VRYZ01000004">
    <property type="protein sequence ID" value="TXS91548.1"/>
    <property type="molecule type" value="Genomic_DNA"/>
</dbReference>
<gene>
    <name evidence="4" type="ORF">FVW59_10280</name>
</gene>
<feature type="domain" description="YheO-like" evidence="2">
    <location>
        <begin position="41"/>
        <end position="156"/>
    </location>
</feature>
<dbReference type="InterPro" id="IPR039445">
    <property type="entry name" value="DauR-like_HTH"/>
</dbReference>
<dbReference type="Pfam" id="PF13309">
    <property type="entry name" value="HTH_22"/>
    <property type="match status" value="1"/>
</dbReference>
<sequence length="264" mass="28316">MAAKPSNSRKSTTRAKAASAGKGRSNGAAALPGAQLNQLLTGVAEALSHIVDAQTEVVVHDLRQPEQSIVAIVNGHVSNRHKGQSVLSVPEEDAAFARMLDRDVRKTANAVEVTGNYTTHTRSGKSLKSSSVVLYDDQGAPLAALCLNRDLGSAEKLLETLKAHVFPHTDATPADAVESGEKNDRNGEMTMEELVSDIIERALASTGGVSVERMTKQEKMQVVSQMHRRGLFLIRGSVERAAASLGITKFTIYNYLDELGISRN</sequence>
<dbReference type="PANTHER" id="PTHR35568">
    <property type="entry name" value="TRANSCRIPTIONAL REGULATOR DAUR"/>
    <property type="match status" value="1"/>
</dbReference>
<dbReference type="Proteomes" id="UP000321933">
    <property type="component" value="Unassembled WGS sequence"/>
</dbReference>
<accession>A0A5C8ZSP3</accession>
<evidence type="ECO:0000259" key="3">
    <source>
        <dbReference type="Pfam" id="PF13309"/>
    </source>
</evidence>
<proteinExistence type="predicted"/>
<dbReference type="RefSeq" id="WP_148064180.1">
    <property type="nucleotide sequence ID" value="NZ_VRYZ01000004.1"/>
</dbReference>
<feature type="region of interest" description="Disordered" evidence="1">
    <location>
        <begin position="1"/>
        <end position="29"/>
    </location>
</feature>
<dbReference type="OrthoDB" id="9796595at2"/>
<evidence type="ECO:0000259" key="2">
    <source>
        <dbReference type="Pfam" id="PF08348"/>
    </source>
</evidence>
<keyword evidence="5" id="KW-1185">Reference proteome</keyword>
<protein>
    <recommendedName>
        <fullName evidence="6">Transcriptional regulator</fullName>
    </recommendedName>
</protein>
<name>A0A5C8ZSP3_9GAMM</name>
<comment type="caution">
    <text evidence="4">The sequence shown here is derived from an EMBL/GenBank/DDBJ whole genome shotgun (WGS) entry which is preliminary data.</text>
</comment>
<feature type="domain" description="Transcriptional regulator DauR-like HTH" evidence="3">
    <location>
        <begin position="196"/>
        <end position="257"/>
    </location>
</feature>
<dbReference type="InterPro" id="IPR039446">
    <property type="entry name" value="DauR-like"/>
</dbReference>
<evidence type="ECO:0000313" key="5">
    <source>
        <dbReference type="Proteomes" id="UP000321933"/>
    </source>
</evidence>
<evidence type="ECO:0000313" key="4">
    <source>
        <dbReference type="EMBL" id="TXS91548.1"/>
    </source>
</evidence>
<dbReference type="AlphaFoldDB" id="A0A5C8ZSP3"/>
<feature type="compositionally biased region" description="Polar residues" evidence="1">
    <location>
        <begin position="1"/>
        <end position="10"/>
    </location>
</feature>
<organism evidence="4 5">
    <name type="scientific">Parahaliea aestuarii</name>
    <dbReference type="NCBI Taxonomy" id="1852021"/>
    <lineage>
        <taxon>Bacteria</taxon>
        <taxon>Pseudomonadati</taxon>
        <taxon>Pseudomonadota</taxon>
        <taxon>Gammaproteobacteria</taxon>
        <taxon>Cellvibrionales</taxon>
        <taxon>Halieaceae</taxon>
        <taxon>Parahaliea</taxon>
    </lineage>
</organism>
<dbReference type="PANTHER" id="PTHR35568:SF1">
    <property type="entry name" value="TRANSCRIPTIONAL REGULATOR DAUR"/>
    <property type="match status" value="1"/>
</dbReference>
<dbReference type="Pfam" id="PF08348">
    <property type="entry name" value="PAS_6"/>
    <property type="match status" value="1"/>
</dbReference>
<evidence type="ECO:0000256" key="1">
    <source>
        <dbReference type="SAM" id="MobiDB-lite"/>
    </source>
</evidence>
<evidence type="ECO:0008006" key="6">
    <source>
        <dbReference type="Google" id="ProtNLM"/>
    </source>
</evidence>
<dbReference type="InterPro" id="IPR013559">
    <property type="entry name" value="YheO"/>
</dbReference>